<evidence type="ECO:0000256" key="2">
    <source>
        <dbReference type="SAM" id="MobiDB-lite"/>
    </source>
</evidence>
<dbReference type="SUPFAM" id="SSF53335">
    <property type="entry name" value="S-adenosyl-L-methionine-dependent methyltransferases"/>
    <property type="match status" value="1"/>
</dbReference>
<accession>A0A0B7JHC4</accession>
<gene>
    <name evidence="3" type="ORF">BN869_000000094_1</name>
</gene>
<evidence type="ECO:0000256" key="1">
    <source>
        <dbReference type="ARBA" id="ARBA00038158"/>
    </source>
</evidence>
<dbReference type="InterPro" id="IPR029063">
    <property type="entry name" value="SAM-dependent_MTases_sf"/>
</dbReference>
<organism evidence="3">
    <name type="scientific">Bionectria ochroleuca</name>
    <name type="common">Gliocladium roseum</name>
    <dbReference type="NCBI Taxonomy" id="29856"/>
    <lineage>
        <taxon>Eukaryota</taxon>
        <taxon>Fungi</taxon>
        <taxon>Dikarya</taxon>
        <taxon>Ascomycota</taxon>
        <taxon>Pezizomycotina</taxon>
        <taxon>Sordariomycetes</taxon>
        <taxon>Hypocreomycetidae</taxon>
        <taxon>Hypocreales</taxon>
        <taxon>Bionectriaceae</taxon>
        <taxon>Clonostachys</taxon>
    </lineage>
</organism>
<evidence type="ECO:0008006" key="4">
    <source>
        <dbReference type="Google" id="ProtNLM"/>
    </source>
</evidence>
<dbReference type="GO" id="GO:0008168">
    <property type="term" value="F:methyltransferase activity"/>
    <property type="evidence" value="ECO:0007669"/>
    <property type="project" value="TreeGrafter"/>
</dbReference>
<reference evidence="3" key="1">
    <citation type="submission" date="2015-01" db="EMBL/GenBank/DDBJ databases">
        <authorList>
            <person name="Durling Mikael"/>
        </authorList>
    </citation>
    <scope>NUCLEOTIDE SEQUENCE</scope>
</reference>
<sequence length="320" mass="36648">MNLEDDPTSDYDESIADSEFTSVSESRLEHTYENGRRYQGLVKGRYGLPNDDTEQLREGLKHKLYMDYIFEGKICSAPIGDHPQKIVDLGTGFGFWASDAAEKYPGARIIGTDISPIQPLWAAPNVEFHVEDLEDEVRPWTSIYGGADLFFIRATVQTLRHPRRLIERCFENLKPGGWIECHDVVTRIYAENDAFDTTNHPMTRLYSLVAGPFSEVFGWNLFFPDEMPTVLRETGFVNVQVRHKRLPIGRWHHDARLREIGSFAQSIVEDWGSAMLAKHEVMGLSSDEANELLQELFDSFNDLSLHGMFDWVEFLGQKPQ</sequence>
<name>A0A0B7JHC4_BIOOC</name>
<dbReference type="EMBL" id="CDPU01000001">
    <property type="protein sequence ID" value="CEO44039.1"/>
    <property type="molecule type" value="Genomic_DNA"/>
</dbReference>
<dbReference type="AlphaFoldDB" id="A0A0B7JHC4"/>
<dbReference type="PANTHER" id="PTHR43591">
    <property type="entry name" value="METHYLTRANSFERASE"/>
    <property type="match status" value="1"/>
</dbReference>
<dbReference type="Pfam" id="PF13489">
    <property type="entry name" value="Methyltransf_23"/>
    <property type="match status" value="1"/>
</dbReference>
<feature type="region of interest" description="Disordered" evidence="2">
    <location>
        <begin position="1"/>
        <end position="23"/>
    </location>
</feature>
<dbReference type="Gene3D" id="3.40.50.150">
    <property type="entry name" value="Vaccinia Virus protein VP39"/>
    <property type="match status" value="1"/>
</dbReference>
<evidence type="ECO:0000313" key="3">
    <source>
        <dbReference type="EMBL" id="CEO44039.1"/>
    </source>
</evidence>
<comment type="similarity">
    <text evidence="1">Belongs to the methyltransferase superfamily. LaeA methyltransferase family.</text>
</comment>
<dbReference type="CDD" id="cd02440">
    <property type="entry name" value="AdoMet_MTases"/>
    <property type="match status" value="1"/>
</dbReference>
<dbReference type="PANTHER" id="PTHR43591:SF24">
    <property type="entry name" value="2-METHOXY-6-POLYPRENYL-1,4-BENZOQUINOL METHYLASE, MITOCHONDRIAL"/>
    <property type="match status" value="1"/>
</dbReference>
<proteinExistence type="inferred from homology"/>
<protein>
    <recommendedName>
        <fullName evidence="4">Methyltransferase domain-containing protein</fullName>
    </recommendedName>
</protein>
<feature type="compositionally biased region" description="Acidic residues" evidence="2">
    <location>
        <begin position="1"/>
        <end position="16"/>
    </location>
</feature>